<proteinExistence type="predicted"/>
<dbReference type="Proteomes" id="UP001228376">
    <property type="component" value="Unassembled WGS sequence"/>
</dbReference>
<sequence>MPAIIRMMISPILGLVINRFIIQPHAEHDDEKEIRQTVDFIMNGLGK</sequence>
<protein>
    <submittedName>
        <fullName evidence="1">Uncharacterized protein</fullName>
    </submittedName>
</protein>
<gene>
    <name evidence="1" type="ORF">P5G51_003510</name>
</gene>
<evidence type="ECO:0000313" key="2">
    <source>
        <dbReference type="Proteomes" id="UP001228376"/>
    </source>
</evidence>
<dbReference type="RefSeq" id="WP_320384238.1">
    <property type="nucleotide sequence ID" value="NZ_JAROCA020000001.1"/>
</dbReference>
<name>A0ABU5CE39_9BACI</name>
<accession>A0ABU5CE39</accession>
<evidence type="ECO:0000313" key="1">
    <source>
        <dbReference type="EMBL" id="MDY0404597.1"/>
    </source>
</evidence>
<organism evidence="1 2">
    <name type="scientific">Tigheibacillus jepli</name>
    <dbReference type="NCBI Taxonomy" id="3035914"/>
    <lineage>
        <taxon>Bacteria</taxon>
        <taxon>Bacillati</taxon>
        <taxon>Bacillota</taxon>
        <taxon>Bacilli</taxon>
        <taxon>Bacillales</taxon>
        <taxon>Bacillaceae</taxon>
        <taxon>Tigheibacillus</taxon>
    </lineage>
</organism>
<comment type="caution">
    <text evidence="1">The sequence shown here is derived from an EMBL/GenBank/DDBJ whole genome shotgun (WGS) entry which is preliminary data.</text>
</comment>
<reference evidence="1 2" key="1">
    <citation type="submission" date="2023-10" db="EMBL/GenBank/DDBJ databases">
        <title>179-bfca-hs.</title>
        <authorList>
            <person name="Miliotis G."/>
            <person name="Sengupta P."/>
            <person name="Hameed A."/>
            <person name="Chuvochina M."/>
            <person name="Mcdonagh F."/>
            <person name="Simpson A.C."/>
            <person name="Singh N.K."/>
            <person name="Rekha P.D."/>
            <person name="Raman K."/>
            <person name="Hugenholtz P."/>
            <person name="Venkateswaran K."/>
        </authorList>
    </citation>
    <scope>NUCLEOTIDE SEQUENCE [LARGE SCALE GENOMIC DNA]</scope>
    <source>
        <strain evidence="1 2">179-BFC-A-HS</strain>
    </source>
</reference>
<dbReference type="EMBL" id="JAROCA020000001">
    <property type="protein sequence ID" value="MDY0404597.1"/>
    <property type="molecule type" value="Genomic_DNA"/>
</dbReference>
<keyword evidence="2" id="KW-1185">Reference proteome</keyword>